<feature type="compositionally biased region" description="Polar residues" evidence="1">
    <location>
        <begin position="78"/>
        <end position="90"/>
    </location>
</feature>
<feature type="compositionally biased region" description="Basic and acidic residues" evidence="1">
    <location>
        <begin position="172"/>
        <end position="188"/>
    </location>
</feature>
<feature type="region of interest" description="Disordered" evidence="1">
    <location>
        <begin position="731"/>
        <end position="778"/>
    </location>
</feature>
<feature type="compositionally biased region" description="Basic and acidic residues" evidence="1">
    <location>
        <begin position="690"/>
        <end position="701"/>
    </location>
</feature>
<name>A0A8H3TNC6_9TREE</name>
<proteinExistence type="predicted"/>
<feature type="region of interest" description="Disordered" evidence="1">
    <location>
        <begin position="1"/>
        <end position="90"/>
    </location>
</feature>
<feature type="region of interest" description="Disordered" evidence="1">
    <location>
        <begin position="240"/>
        <end position="269"/>
    </location>
</feature>
<feature type="compositionally biased region" description="Polar residues" evidence="1">
    <location>
        <begin position="748"/>
        <end position="760"/>
    </location>
</feature>
<feature type="region of interest" description="Disordered" evidence="1">
    <location>
        <begin position="676"/>
        <end position="713"/>
    </location>
</feature>
<keyword evidence="3" id="KW-1185">Reference proteome</keyword>
<feature type="region of interest" description="Disordered" evidence="1">
    <location>
        <begin position="399"/>
        <end position="468"/>
    </location>
</feature>
<evidence type="ECO:0000313" key="3">
    <source>
        <dbReference type="Proteomes" id="UP000620104"/>
    </source>
</evidence>
<protein>
    <submittedName>
        <fullName evidence="2">Uncharacterized protein</fullName>
    </submittedName>
</protein>
<dbReference type="OrthoDB" id="2593183at2759"/>
<evidence type="ECO:0000313" key="2">
    <source>
        <dbReference type="EMBL" id="GHJ83943.1"/>
    </source>
</evidence>
<feature type="compositionally biased region" description="Basic and acidic residues" evidence="1">
    <location>
        <begin position="62"/>
        <end position="77"/>
    </location>
</feature>
<evidence type="ECO:0000256" key="1">
    <source>
        <dbReference type="SAM" id="MobiDB-lite"/>
    </source>
</evidence>
<dbReference type="Proteomes" id="UP000620104">
    <property type="component" value="Unassembled WGS sequence"/>
</dbReference>
<dbReference type="AlphaFoldDB" id="A0A8H3TNC6"/>
<feature type="region of interest" description="Disordered" evidence="1">
    <location>
        <begin position="164"/>
        <end position="222"/>
    </location>
</feature>
<reference evidence="2" key="1">
    <citation type="submission" date="2020-07" db="EMBL/GenBank/DDBJ databases">
        <title>Draft Genome Sequence of a Deep-Sea Yeast, Naganishia (Cryptococcus) liquefaciens strain N6.</title>
        <authorList>
            <person name="Han Y.W."/>
            <person name="Kajitani R."/>
            <person name="Morimoto H."/>
            <person name="Parhat M."/>
            <person name="Tsubouchi H."/>
            <person name="Bakenova O."/>
            <person name="Ogata M."/>
            <person name="Argunhan B."/>
            <person name="Aoki R."/>
            <person name="Kajiwara S."/>
            <person name="Itoh T."/>
            <person name="Iwasaki H."/>
        </authorList>
    </citation>
    <scope>NUCLEOTIDE SEQUENCE</scope>
    <source>
        <strain evidence="2">N6</strain>
    </source>
</reference>
<accession>A0A8H3TNC6</accession>
<sequence>MTPLRSNQQPPISPPQSQPLFMQHMFEDLRPAPEPPKPQNLHWQGVDGSIFGSKTTFQGDMKVQHLKREQTRQEKVANESNPTTESRLPTISTGSRKLLGIGKKSNDSRRRLMDTLQRSIFKRTPQTTEAVNRERMEEHLKHGKGHGKTVRRAMSQGFNMAAVTKPLPRTPSESKKLLLENKSEERKSRFSRSLLDLSEVTPSRSNVKRADLQDTPGSTGKKLFVRGVRNSILGWVGRARGEGREEDTTTPSRRRLEHSSKRQISSMGVQCDAVKGTIGSHEKTHLKRNASLIELNIGNPTLMVSPTSKTLIPLNVAQKDPIIRQRSQGNLRNSLTPDPYFHHLECAHGSLESDEVEPWVFDAMKALDTGDTNPGMQEVGDIKRHKALTPSQEIVTRTEAAWKEQHLGSRTDGRESKVGHSWDFGPKASQSSIPVRVSADGRRRTPSNPLWSDPQDQSKTDGMSSSSRYFNLMNDKKEDERQTRSFHAFPAQEQSHILYSAQSKPTQTSQRLQAILGIENNLSRVSVGGSDSFSESCKSRNFASRLPIRSSSILTLHHRRESSVYGFGGPTTPPPSTPLPAIPTTESQASLRTSSTNPLVLYTPVSPAMSLETSTTHWSWRLAPDSPGKQLLSEMKVATDMSRIRRTGDSIIPTKRHAFQRSISSSALSATILEDAEQQKTFSSRGSTRKPHESREAERNPARAPQANCDPPTMVRTESLYRKGGFTPVLSNSSSLLPLESDEHHPDSATTSHSAGSPSSIVDLYTRRSRLNQPQTFD</sequence>
<feature type="compositionally biased region" description="Polar residues" evidence="1">
    <location>
        <begin position="446"/>
        <end position="468"/>
    </location>
</feature>
<feature type="compositionally biased region" description="Basic and acidic residues" evidence="1">
    <location>
        <begin position="400"/>
        <end position="420"/>
    </location>
</feature>
<comment type="caution">
    <text evidence="2">The sequence shown here is derived from an EMBL/GenBank/DDBJ whole genome shotgun (WGS) entry which is preliminary data.</text>
</comment>
<dbReference type="EMBL" id="BLZA01000005">
    <property type="protein sequence ID" value="GHJ83943.1"/>
    <property type="molecule type" value="Genomic_DNA"/>
</dbReference>
<organism evidence="2 3">
    <name type="scientific">Naganishia liquefaciens</name>
    <dbReference type="NCBI Taxonomy" id="104408"/>
    <lineage>
        <taxon>Eukaryota</taxon>
        <taxon>Fungi</taxon>
        <taxon>Dikarya</taxon>
        <taxon>Basidiomycota</taxon>
        <taxon>Agaricomycotina</taxon>
        <taxon>Tremellomycetes</taxon>
        <taxon>Filobasidiales</taxon>
        <taxon>Filobasidiaceae</taxon>
        <taxon>Naganishia</taxon>
    </lineage>
</organism>
<gene>
    <name evidence="2" type="ORF">NliqN6_0345</name>
</gene>